<feature type="compositionally biased region" description="Polar residues" evidence="1">
    <location>
        <begin position="183"/>
        <end position="194"/>
    </location>
</feature>
<gene>
    <name evidence="3" type="ORF">GE061_003713</name>
</gene>
<feature type="region of interest" description="Disordered" evidence="1">
    <location>
        <begin position="173"/>
        <end position="194"/>
    </location>
</feature>
<evidence type="ECO:0000313" key="3">
    <source>
        <dbReference type="EMBL" id="KAF6203295.1"/>
    </source>
</evidence>
<dbReference type="EMBL" id="WIXP02000011">
    <property type="protein sequence ID" value="KAF6203295.1"/>
    <property type="molecule type" value="Genomic_DNA"/>
</dbReference>
<sequence length="194" mass="21939">MRTFWVFACVLSCCSAAKPEFKPSCTVVSKIDSNQDPVWAAVDKKDYPIAVCIAGYSNYFGLHDIKDKNGVRRVGWFRTREVDLEKCTKAGDPAKKLKKAENLLWGPQVIKNEVRCLANTVLNSEETMRFYRKLCQPHLVRNVTCELPSGSLQVFDPIHRKLADRIDKGETDLNDDLIKKPMKNSTSSDAPTSR</sequence>
<evidence type="ECO:0000313" key="4">
    <source>
        <dbReference type="Proteomes" id="UP000466442"/>
    </source>
</evidence>
<dbReference type="AlphaFoldDB" id="A0A6A4JDY9"/>
<accession>A0A6A4JDY9</accession>
<protein>
    <submittedName>
        <fullName evidence="3">Uncharacterized protein</fullName>
    </submittedName>
</protein>
<keyword evidence="2" id="KW-0732">Signal</keyword>
<comment type="caution">
    <text evidence="3">The sequence shown here is derived from an EMBL/GenBank/DDBJ whole genome shotgun (WGS) entry which is preliminary data.</text>
</comment>
<evidence type="ECO:0000256" key="2">
    <source>
        <dbReference type="SAM" id="SignalP"/>
    </source>
</evidence>
<feature type="signal peptide" evidence="2">
    <location>
        <begin position="1"/>
        <end position="16"/>
    </location>
</feature>
<name>A0A6A4JDY9_APOLU</name>
<dbReference type="Proteomes" id="UP000466442">
    <property type="component" value="Unassembled WGS sequence"/>
</dbReference>
<reference evidence="3" key="1">
    <citation type="journal article" date="2021" name="Mol. Ecol. Resour.">
        <title>Apolygus lucorum genome provides insights into omnivorousness and mesophyll feeding.</title>
        <authorList>
            <person name="Liu Y."/>
            <person name="Liu H."/>
            <person name="Wang H."/>
            <person name="Huang T."/>
            <person name="Liu B."/>
            <person name="Yang B."/>
            <person name="Yin L."/>
            <person name="Li B."/>
            <person name="Zhang Y."/>
            <person name="Zhang S."/>
            <person name="Jiang F."/>
            <person name="Zhang X."/>
            <person name="Ren Y."/>
            <person name="Wang B."/>
            <person name="Wang S."/>
            <person name="Lu Y."/>
            <person name="Wu K."/>
            <person name="Fan W."/>
            <person name="Wang G."/>
        </authorList>
    </citation>
    <scope>NUCLEOTIDE SEQUENCE</scope>
    <source>
        <strain evidence="3">12Hb</strain>
    </source>
</reference>
<evidence type="ECO:0000256" key="1">
    <source>
        <dbReference type="SAM" id="MobiDB-lite"/>
    </source>
</evidence>
<organism evidence="3 4">
    <name type="scientific">Apolygus lucorum</name>
    <name type="common">Small green plant bug</name>
    <name type="synonym">Lygocoris lucorum</name>
    <dbReference type="NCBI Taxonomy" id="248454"/>
    <lineage>
        <taxon>Eukaryota</taxon>
        <taxon>Metazoa</taxon>
        <taxon>Ecdysozoa</taxon>
        <taxon>Arthropoda</taxon>
        <taxon>Hexapoda</taxon>
        <taxon>Insecta</taxon>
        <taxon>Pterygota</taxon>
        <taxon>Neoptera</taxon>
        <taxon>Paraneoptera</taxon>
        <taxon>Hemiptera</taxon>
        <taxon>Heteroptera</taxon>
        <taxon>Panheteroptera</taxon>
        <taxon>Cimicomorpha</taxon>
        <taxon>Miridae</taxon>
        <taxon>Mirini</taxon>
        <taxon>Apolygus</taxon>
    </lineage>
</organism>
<feature type="chain" id="PRO_5043680517" evidence="2">
    <location>
        <begin position="17"/>
        <end position="194"/>
    </location>
</feature>
<proteinExistence type="predicted"/>
<keyword evidence="4" id="KW-1185">Reference proteome</keyword>